<proteinExistence type="predicted"/>
<dbReference type="PROSITE" id="PS51194">
    <property type="entry name" value="HELICASE_CTER"/>
    <property type="match status" value="1"/>
</dbReference>
<dbReference type="STRING" id="45351.A7SA09"/>
<keyword evidence="3" id="KW-1185">Reference proteome</keyword>
<dbReference type="PANTHER" id="PTHR14074:SF16">
    <property type="entry name" value="ANTIVIRAL INNATE IMMUNE RESPONSE RECEPTOR RIG-I"/>
    <property type="match status" value="1"/>
</dbReference>
<evidence type="ECO:0000259" key="1">
    <source>
        <dbReference type="PROSITE" id="PS51194"/>
    </source>
</evidence>
<dbReference type="FunFam" id="3.40.50.300:FF:006168">
    <property type="entry name" value="Predicted protein"/>
    <property type="match status" value="1"/>
</dbReference>
<dbReference type="EMBL" id="DS469606">
    <property type="protein sequence ID" value="EDO39479.1"/>
    <property type="molecule type" value="Genomic_DNA"/>
</dbReference>
<dbReference type="InterPro" id="IPR051363">
    <property type="entry name" value="RLR_Helicase"/>
</dbReference>
<evidence type="ECO:0000313" key="3">
    <source>
        <dbReference type="Proteomes" id="UP000001593"/>
    </source>
</evidence>
<protein>
    <recommendedName>
        <fullName evidence="1">Helicase C-terminal domain-containing protein</fullName>
    </recommendedName>
</protein>
<dbReference type="Proteomes" id="UP000001593">
    <property type="component" value="Unassembled WGS sequence"/>
</dbReference>
<evidence type="ECO:0000313" key="2">
    <source>
        <dbReference type="EMBL" id="EDO39479.1"/>
    </source>
</evidence>
<reference evidence="2 3" key="1">
    <citation type="journal article" date="2007" name="Science">
        <title>Sea anemone genome reveals ancestral eumetazoan gene repertoire and genomic organization.</title>
        <authorList>
            <person name="Putnam N.H."/>
            <person name="Srivastava M."/>
            <person name="Hellsten U."/>
            <person name="Dirks B."/>
            <person name="Chapman J."/>
            <person name="Salamov A."/>
            <person name="Terry A."/>
            <person name="Shapiro H."/>
            <person name="Lindquist E."/>
            <person name="Kapitonov V.V."/>
            <person name="Jurka J."/>
            <person name="Genikhovich G."/>
            <person name="Grigoriev I.V."/>
            <person name="Lucas S.M."/>
            <person name="Steele R.E."/>
            <person name="Finnerty J.R."/>
            <person name="Technau U."/>
            <person name="Martindale M.Q."/>
            <person name="Rokhsar D.S."/>
        </authorList>
    </citation>
    <scope>NUCLEOTIDE SEQUENCE [LARGE SCALE GENOMIC DNA]</scope>
    <source>
        <strain evidence="3">CH2 X CH6</strain>
    </source>
</reference>
<dbReference type="SUPFAM" id="SSF52540">
    <property type="entry name" value="P-loop containing nucleoside triphosphate hydrolases"/>
    <property type="match status" value="1"/>
</dbReference>
<sequence>MSWYGEQEVILKSFRTGRIKLLISTSVLEEGLDVPVCNLVVRFDSTMNLKSLVQSRGRASRRSDSHFVVLCSNGKEKQ</sequence>
<dbReference type="Pfam" id="PF00271">
    <property type="entry name" value="Helicase_C"/>
    <property type="match status" value="1"/>
</dbReference>
<gene>
    <name evidence="2" type="ORF">NEMVEDRAFT_v1g110406</name>
</gene>
<feature type="non-terminal residue" evidence="2">
    <location>
        <position position="78"/>
    </location>
</feature>
<dbReference type="InParanoid" id="A7SA09"/>
<dbReference type="SMART" id="SM00490">
    <property type="entry name" value="HELICc"/>
    <property type="match status" value="1"/>
</dbReference>
<dbReference type="eggNOG" id="KOG0701">
    <property type="taxonomic scope" value="Eukaryota"/>
</dbReference>
<organism evidence="2 3">
    <name type="scientific">Nematostella vectensis</name>
    <name type="common">Starlet sea anemone</name>
    <dbReference type="NCBI Taxonomy" id="45351"/>
    <lineage>
        <taxon>Eukaryota</taxon>
        <taxon>Metazoa</taxon>
        <taxon>Cnidaria</taxon>
        <taxon>Anthozoa</taxon>
        <taxon>Hexacorallia</taxon>
        <taxon>Actiniaria</taxon>
        <taxon>Edwardsiidae</taxon>
        <taxon>Nematostella</taxon>
    </lineage>
</organism>
<dbReference type="InterPro" id="IPR027417">
    <property type="entry name" value="P-loop_NTPase"/>
</dbReference>
<dbReference type="PhylomeDB" id="A7SA09"/>
<dbReference type="AlphaFoldDB" id="A7SA09"/>
<feature type="domain" description="Helicase C-terminal" evidence="1">
    <location>
        <begin position="1"/>
        <end position="78"/>
    </location>
</feature>
<dbReference type="PANTHER" id="PTHR14074">
    <property type="entry name" value="HELICASE WITH DEATH DOMAIN-RELATED"/>
    <property type="match status" value="1"/>
</dbReference>
<dbReference type="HOGENOM" id="CLU_2628969_0_0_1"/>
<dbReference type="Gene3D" id="3.40.50.300">
    <property type="entry name" value="P-loop containing nucleotide triphosphate hydrolases"/>
    <property type="match status" value="1"/>
</dbReference>
<accession>A7SA09</accession>
<name>A7SA09_NEMVE</name>
<dbReference type="InterPro" id="IPR001650">
    <property type="entry name" value="Helicase_C-like"/>
</dbReference>